<dbReference type="EMBL" id="QFQB01000027">
    <property type="protein sequence ID" value="PZQ46398.1"/>
    <property type="molecule type" value="Genomic_DNA"/>
</dbReference>
<evidence type="ECO:0000259" key="1">
    <source>
        <dbReference type="Pfam" id="PF04233"/>
    </source>
</evidence>
<gene>
    <name evidence="3" type="ORF">DI551_05150</name>
</gene>
<dbReference type="InterPro" id="IPR006528">
    <property type="entry name" value="Phage_head_morphogenesis_dom"/>
</dbReference>
<dbReference type="GO" id="GO:0004540">
    <property type="term" value="F:RNA nuclease activity"/>
    <property type="evidence" value="ECO:0007669"/>
    <property type="project" value="InterPro"/>
</dbReference>
<dbReference type="SUPFAM" id="SSF102824">
    <property type="entry name" value="Colicin D/E5 nuclease domain"/>
    <property type="match status" value="1"/>
</dbReference>
<feature type="domain" description="Phage head morphogenesis" evidence="1">
    <location>
        <begin position="100"/>
        <end position="142"/>
    </location>
</feature>
<dbReference type="Pfam" id="PF04233">
    <property type="entry name" value="Phage_Mu_F"/>
    <property type="match status" value="1"/>
</dbReference>
<reference evidence="3 4" key="1">
    <citation type="submission" date="2017-08" db="EMBL/GenBank/DDBJ databases">
        <title>Infants hospitalized years apart are colonized by the same room-sourced microbial strains.</title>
        <authorList>
            <person name="Brooks B."/>
            <person name="Olm M.R."/>
            <person name="Firek B.A."/>
            <person name="Baker R."/>
            <person name="Thomas B.C."/>
            <person name="Morowitz M.J."/>
            <person name="Banfield J.F."/>
        </authorList>
    </citation>
    <scope>NUCLEOTIDE SEQUENCE [LARGE SCALE GENOMIC DNA]</scope>
    <source>
        <strain evidence="3">S2_005_002_R2_29</strain>
    </source>
</reference>
<evidence type="ECO:0000259" key="2">
    <source>
        <dbReference type="Pfam" id="PF11429"/>
    </source>
</evidence>
<dbReference type="InterPro" id="IPR038233">
    <property type="entry name" value="Colicin_D/E5_nuclease"/>
</dbReference>
<proteinExistence type="predicted"/>
<evidence type="ECO:0000313" key="4">
    <source>
        <dbReference type="Proteomes" id="UP000249417"/>
    </source>
</evidence>
<dbReference type="Proteomes" id="UP000249417">
    <property type="component" value="Unassembled WGS sequence"/>
</dbReference>
<dbReference type="Pfam" id="PF11429">
    <property type="entry name" value="Colicin_D"/>
    <property type="match status" value="1"/>
</dbReference>
<accession>A0A2W5N184</accession>
<protein>
    <recommendedName>
        <fullName evidence="5">Phage head morphogenesis domain-containing protein</fullName>
    </recommendedName>
</protein>
<dbReference type="InterPro" id="IPR024440">
    <property type="entry name" value="ColicinD_C"/>
</dbReference>
<evidence type="ECO:0000313" key="3">
    <source>
        <dbReference type="EMBL" id="PZQ46398.1"/>
    </source>
</evidence>
<sequence>MEIRLAAKIDLSRPPETEDERYAVRQLKGALNRLGYYTPDEDTGMNSDIDDGLKDSVYAYQRKSTIFFDDIDLGPGSTTERILNDDLDYMDRDYIFSGAYIWRTVGDEKVRGPHALRSGKRFLWGDPPEGGHPSEDYNCRCWAEPVAPPYHPWIEWVNKRREERLGKTAALEKLAPSKGLNVDLVQILPGLDEINPTWSPFDFIGGGAVSATKFTAREIVAQIAAKQLAREAAMRDVSWIKNAPKSQLQKKFKHADIFGVKGNQNNKTLEAYKKALENHVRSPNTIEKSGKLHNEPVTHYYDPKTHLNVIRDSKGNFKSAWKLKEEQINYMKINGNLGGGKK</sequence>
<name>A0A2W5N184_9BACT</name>
<dbReference type="InterPro" id="IPR037178">
    <property type="entry name" value="ColicinD_C_sf"/>
</dbReference>
<feature type="domain" description="Colicin D C-terminal" evidence="2">
    <location>
        <begin position="247"/>
        <end position="330"/>
    </location>
</feature>
<organism evidence="3 4">
    <name type="scientific">Micavibrio aeruginosavorus</name>
    <dbReference type="NCBI Taxonomy" id="349221"/>
    <lineage>
        <taxon>Bacteria</taxon>
        <taxon>Pseudomonadati</taxon>
        <taxon>Bdellovibrionota</taxon>
        <taxon>Bdellovibrionia</taxon>
        <taxon>Bdellovibrionales</taxon>
        <taxon>Pseudobdellovibrionaceae</taxon>
        <taxon>Micavibrio</taxon>
    </lineage>
</organism>
<dbReference type="Gene3D" id="3.10.450.200">
    <property type="match status" value="1"/>
</dbReference>
<comment type="caution">
    <text evidence="3">The sequence shown here is derived from an EMBL/GenBank/DDBJ whole genome shotgun (WGS) entry which is preliminary data.</text>
</comment>
<dbReference type="AlphaFoldDB" id="A0A2W5N184"/>
<evidence type="ECO:0008006" key="5">
    <source>
        <dbReference type="Google" id="ProtNLM"/>
    </source>
</evidence>